<dbReference type="AlphaFoldDB" id="A0ABD4Q747"/>
<organism evidence="1 2">
    <name type="scientific">Mycobacterium tuberculosis</name>
    <dbReference type="NCBI Taxonomy" id="1773"/>
    <lineage>
        <taxon>Bacteria</taxon>
        <taxon>Bacillati</taxon>
        <taxon>Actinomycetota</taxon>
        <taxon>Actinomycetes</taxon>
        <taxon>Mycobacteriales</taxon>
        <taxon>Mycobacteriaceae</taxon>
        <taxon>Mycobacterium</taxon>
        <taxon>Mycobacterium tuberculosis complex</taxon>
    </lineage>
</organism>
<accession>A0ABD4Q747</accession>
<evidence type="ECO:0000313" key="1">
    <source>
        <dbReference type="EMBL" id="MBP0685760.1"/>
    </source>
</evidence>
<name>A0ABD4Q747_MYCTX</name>
<comment type="caution">
    <text evidence="1">The sequence shown here is derived from an EMBL/GenBank/DDBJ whole genome shotgun (WGS) entry which is preliminary data.</text>
</comment>
<evidence type="ECO:0000313" key="2">
    <source>
        <dbReference type="Proteomes" id="UP000671119"/>
    </source>
</evidence>
<gene>
    <name evidence="1" type="ORF">J8J21_22195</name>
</gene>
<sequence>LCACRQEPPAALGTLEWDRITVPAPAAETIVGIRVHEGQQVAAGAALLQLEPIRTAAQLQALEAQASQAGQALQELREGPRR</sequence>
<proteinExistence type="predicted"/>
<reference evidence="1 2" key="1">
    <citation type="submission" date="2021-03" db="EMBL/GenBank/DDBJ databases">
        <title>Whole Genome Sequencing of Mycobacterium tuberculosis clinical isolates from Arunachal Pradesh, India.</title>
        <authorList>
            <person name="Singh S."/>
            <person name="Mudliar S.R."/>
            <person name="Kulsum U."/>
            <person name="Rufai S.B."/>
            <person name="Singh P.K."/>
            <person name="Umpo M."/>
            <person name="Nyori M."/>
        </authorList>
    </citation>
    <scope>NUCLEOTIDE SEQUENCE [LARGE SCALE GENOMIC DNA]</scope>
    <source>
        <strain evidence="1 2">OMICS/BPL/0142/20/SP</strain>
    </source>
</reference>
<protein>
    <submittedName>
        <fullName evidence="1">Biotin/lipoyl-binding protein</fullName>
    </submittedName>
</protein>
<dbReference type="Gene3D" id="2.40.50.100">
    <property type="match status" value="1"/>
</dbReference>
<feature type="non-terminal residue" evidence="1">
    <location>
        <position position="82"/>
    </location>
</feature>
<feature type="non-terminal residue" evidence="1">
    <location>
        <position position="1"/>
    </location>
</feature>
<dbReference type="Proteomes" id="UP000671119">
    <property type="component" value="Unassembled WGS sequence"/>
</dbReference>
<dbReference type="EMBL" id="JAGIZI010000524">
    <property type="protein sequence ID" value="MBP0685760.1"/>
    <property type="molecule type" value="Genomic_DNA"/>
</dbReference>